<evidence type="ECO:0000256" key="10">
    <source>
        <dbReference type="ARBA" id="ARBA00024209"/>
    </source>
</evidence>
<dbReference type="AlphaFoldDB" id="A0A1U7WXB3"/>
<dbReference type="Gene3D" id="3.30.40.10">
    <property type="entry name" value="Zinc/RING finger domain, C3HC4 (zinc finger)"/>
    <property type="match status" value="1"/>
</dbReference>
<evidence type="ECO:0000256" key="3">
    <source>
        <dbReference type="ARBA" id="ARBA00012483"/>
    </source>
</evidence>
<accession>A0A1U7WXB3</accession>
<feature type="domain" description="RING-type" evidence="11">
    <location>
        <begin position="143"/>
        <end position="184"/>
    </location>
</feature>
<keyword evidence="7" id="KW-0862">Zinc</keyword>
<reference evidence="13" key="2">
    <citation type="submission" date="2025-08" db="UniProtKB">
        <authorList>
            <consortium name="RefSeq"/>
        </authorList>
    </citation>
    <scope>IDENTIFICATION</scope>
    <source>
        <tissue evidence="13">Leaf</tissue>
    </source>
</reference>
<evidence type="ECO:0000313" key="13">
    <source>
        <dbReference type="RefSeq" id="XP_009779324.1"/>
    </source>
</evidence>
<dbReference type="InterPro" id="IPR001841">
    <property type="entry name" value="Znf_RING"/>
</dbReference>
<comment type="catalytic activity">
    <reaction evidence="1">
        <text>S-ubiquitinyl-[E2 ubiquitin-conjugating enzyme]-L-cysteine + [acceptor protein]-L-lysine = [E2 ubiquitin-conjugating enzyme]-L-cysteine + N(6)-ubiquitinyl-[acceptor protein]-L-lysine.</text>
        <dbReference type="EC" id="2.3.2.27"/>
    </reaction>
</comment>
<keyword evidence="12" id="KW-1185">Reference proteome</keyword>
<dbReference type="GO" id="GO:0046872">
    <property type="term" value="F:metal ion binding"/>
    <property type="evidence" value="ECO:0007669"/>
    <property type="project" value="UniProtKB-KW"/>
</dbReference>
<dbReference type="PANTHER" id="PTHR46905">
    <property type="entry name" value="RING-H2 FINGER PROTEIN ATL78"/>
    <property type="match status" value="1"/>
</dbReference>
<organism evidence="12 13">
    <name type="scientific">Nicotiana sylvestris</name>
    <name type="common">Wood tobacco</name>
    <name type="synonym">South American tobacco</name>
    <dbReference type="NCBI Taxonomy" id="4096"/>
    <lineage>
        <taxon>Eukaryota</taxon>
        <taxon>Viridiplantae</taxon>
        <taxon>Streptophyta</taxon>
        <taxon>Embryophyta</taxon>
        <taxon>Tracheophyta</taxon>
        <taxon>Spermatophyta</taxon>
        <taxon>Magnoliopsida</taxon>
        <taxon>eudicotyledons</taxon>
        <taxon>Gunneridae</taxon>
        <taxon>Pentapetalae</taxon>
        <taxon>asterids</taxon>
        <taxon>lamiids</taxon>
        <taxon>Solanales</taxon>
        <taxon>Solanaceae</taxon>
        <taxon>Nicotianoideae</taxon>
        <taxon>Nicotianeae</taxon>
        <taxon>Nicotiana</taxon>
    </lineage>
</organism>
<comment type="subcellular location">
    <subcellularLocation>
        <location evidence="2">Membrane</location>
        <topology evidence="2">Single-pass membrane protein</topology>
    </subcellularLocation>
</comment>
<dbReference type="UniPathway" id="UPA00143"/>
<keyword evidence="6" id="KW-0479">Metal-binding</keyword>
<dbReference type="eggNOG" id="KOG0800">
    <property type="taxonomic scope" value="Eukaryota"/>
</dbReference>
<evidence type="ECO:0000256" key="1">
    <source>
        <dbReference type="ARBA" id="ARBA00000900"/>
    </source>
</evidence>
<evidence type="ECO:0000256" key="9">
    <source>
        <dbReference type="ARBA" id="ARBA00023136"/>
    </source>
</evidence>
<comment type="similarity">
    <text evidence="10">Belongs to the RING-type zinc finger family. ATL subfamily.</text>
</comment>
<dbReference type="InterPro" id="IPR044602">
    <property type="entry name" value="ATL10/ATL72-79-like"/>
</dbReference>
<evidence type="ECO:0000313" key="12">
    <source>
        <dbReference type="Proteomes" id="UP000189701"/>
    </source>
</evidence>
<evidence type="ECO:0000256" key="4">
    <source>
        <dbReference type="ARBA" id="ARBA00022679"/>
    </source>
</evidence>
<proteinExistence type="inferred from homology"/>
<name>A0A1U7WXB3_NICSY</name>
<evidence type="ECO:0000256" key="8">
    <source>
        <dbReference type="ARBA" id="ARBA00022989"/>
    </source>
</evidence>
<dbReference type="PANTHER" id="PTHR46905:SF4">
    <property type="entry name" value="RING-TYPE E3 UBIQUITIN TRANSFERASE"/>
    <property type="match status" value="1"/>
</dbReference>
<dbReference type="InterPro" id="IPR013083">
    <property type="entry name" value="Znf_RING/FYVE/PHD"/>
</dbReference>
<evidence type="ECO:0000256" key="7">
    <source>
        <dbReference type="ARBA" id="ARBA00022833"/>
    </source>
</evidence>
<evidence type="ECO:0000256" key="6">
    <source>
        <dbReference type="ARBA" id="ARBA00022723"/>
    </source>
</evidence>
<evidence type="ECO:0000256" key="5">
    <source>
        <dbReference type="ARBA" id="ARBA00022692"/>
    </source>
</evidence>
<keyword evidence="8" id="KW-1133">Transmembrane helix</keyword>
<protein>
    <recommendedName>
        <fullName evidence="3">RING-type E3 ubiquitin transferase</fullName>
        <ecNumber evidence="3">2.3.2.27</ecNumber>
    </recommendedName>
</protein>
<evidence type="ECO:0000259" key="11">
    <source>
        <dbReference type="Pfam" id="PF13639"/>
    </source>
</evidence>
<keyword evidence="9" id="KW-0472">Membrane</keyword>
<dbReference type="GO" id="GO:0016020">
    <property type="term" value="C:membrane"/>
    <property type="evidence" value="ECO:0007669"/>
    <property type="project" value="UniProtKB-SubCell"/>
</dbReference>
<dbReference type="GO" id="GO:0016567">
    <property type="term" value="P:protein ubiquitination"/>
    <property type="evidence" value="ECO:0007669"/>
    <property type="project" value="UniProtKB-UniPathway"/>
</dbReference>
<dbReference type="SUPFAM" id="SSF57850">
    <property type="entry name" value="RING/U-box"/>
    <property type="match status" value="1"/>
</dbReference>
<reference evidence="12" key="1">
    <citation type="journal article" date="2013" name="Genome Biol.">
        <title>Reference genomes and transcriptomes of Nicotiana sylvestris and Nicotiana tomentosiformis.</title>
        <authorList>
            <person name="Sierro N."/>
            <person name="Battey J.N."/>
            <person name="Ouadi S."/>
            <person name="Bovet L."/>
            <person name="Goepfert S."/>
            <person name="Bakaher N."/>
            <person name="Peitsch M.C."/>
            <person name="Ivanov N.V."/>
        </authorList>
    </citation>
    <scope>NUCLEOTIDE SEQUENCE [LARGE SCALE GENOMIC DNA]</scope>
</reference>
<dbReference type="Proteomes" id="UP000189701">
    <property type="component" value="Unplaced"/>
</dbReference>
<dbReference type="Pfam" id="PF13639">
    <property type="entry name" value="zf-RING_2"/>
    <property type="match status" value="1"/>
</dbReference>
<sequence length="237" mass="25957">MEVSRAQEGLIRVYERVFQVEGNEGETSIHSTPTFIQSKHTFSQPKLHGNYFHYSRRLLLITATVQQYHPETTAGPPLAIGISDDTTDQPPFDADVVMVLSVLICSIICSLIVNCLIKCALRCLEGLDVFELKLSTLVGTERVICLLEFGVGEKVKVLPKCNHGFPVKCIDKWLNSHSSCSTCRHCLIETCQIIVSGTTAIPNTQVASNTTTSAAAQEIIIGIESLQHEGVISNNLS</sequence>
<dbReference type="GO" id="GO:0061630">
    <property type="term" value="F:ubiquitin protein ligase activity"/>
    <property type="evidence" value="ECO:0007669"/>
    <property type="project" value="UniProtKB-EC"/>
</dbReference>
<keyword evidence="4" id="KW-0808">Transferase</keyword>
<dbReference type="EC" id="2.3.2.27" evidence="3"/>
<evidence type="ECO:0000256" key="2">
    <source>
        <dbReference type="ARBA" id="ARBA00004167"/>
    </source>
</evidence>
<dbReference type="RefSeq" id="XP_009779324.1">
    <property type="nucleotide sequence ID" value="XM_009781022.1"/>
</dbReference>
<gene>
    <name evidence="13" type="primary">LOC104228548</name>
</gene>
<keyword evidence="5" id="KW-0812">Transmembrane</keyword>